<name>A0A0L1KDP5_9SPHN</name>
<dbReference type="RefSeq" id="WP_228135255.1">
    <property type="nucleotide sequence ID" value="NZ_JYNE01000024.1"/>
</dbReference>
<evidence type="ECO:0000313" key="1">
    <source>
        <dbReference type="EMBL" id="KNH02063.1"/>
    </source>
</evidence>
<dbReference type="Pfam" id="PF11000">
    <property type="entry name" value="DUF2840"/>
    <property type="match status" value="1"/>
</dbReference>
<sequence length="159" mass="18108">MRCDGDPPLTHVTLVWQEGLREDWLRFGKPVGQRIIDRRTRVESYKPGQLFAFVRWASNEYGTIHSALAIARAVAAGDTYSTLPQVDPGAEILLSVRGWPKVRQVLGLIDAIDAGGTDPCEVAPDHWRHMHNRLAAGMPPRAYHPDRHRVWLRYRNLRP</sequence>
<organism evidence="1 2">
    <name type="scientific">Qipengyuania citrea LAMA 915</name>
    <dbReference type="NCBI Taxonomy" id="1306953"/>
    <lineage>
        <taxon>Bacteria</taxon>
        <taxon>Pseudomonadati</taxon>
        <taxon>Pseudomonadota</taxon>
        <taxon>Alphaproteobacteria</taxon>
        <taxon>Sphingomonadales</taxon>
        <taxon>Erythrobacteraceae</taxon>
        <taxon>Qipengyuania</taxon>
    </lineage>
</organism>
<gene>
    <name evidence="1" type="ORF">J121_1974</name>
</gene>
<dbReference type="EMBL" id="JYNE01000024">
    <property type="protein sequence ID" value="KNH02063.1"/>
    <property type="molecule type" value="Genomic_DNA"/>
</dbReference>
<dbReference type="AlphaFoldDB" id="A0A0L1KDP5"/>
<evidence type="ECO:0008006" key="3">
    <source>
        <dbReference type="Google" id="ProtNLM"/>
    </source>
</evidence>
<accession>A0A0L1KDP5</accession>
<dbReference type="STRING" id="1306953.J121_1974"/>
<dbReference type="PATRIC" id="fig|1306953.7.peg.2038"/>
<protein>
    <recommendedName>
        <fullName evidence="3">Glycosidase</fullName>
    </recommendedName>
</protein>
<dbReference type="InterPro" id="IPR021263">
    <property type="entry name" value="DUF2840"/>
</dbReference>
<comment type="caution">
    <text evidence="1">The sequence shown here is derived from an EMBL/GenBank/DDBJ whole genome shotgun (WGS) entry which is preliminary data.</text>
</comment>
<reference evidence="1" key="1">
    <citation type="submission" date="2015-02" db="EMBL/GenBank/DDBJ databases">
        <authorList>
            <person name="Chooi Y.-H."/>
        </authorList>
    </citation>
    <scope>NUCLEOTIDE SEQUENCE [LARGE SCALE GENOMIC DNA]</scope>
    <source>
        <strain evidence="1">LAMA 915</strain>
    </source>
</reference>
<proteinExistence type="predicted"/>
<evidence type="ECO:0000313" key="2">
    <source>
        <dbReference type="Proteomes" id="UP000037446"/>
    </source>
</evidence>
<dbReference type="Proteomes" id="UP000037446">
    <property type="component" value="Unassembled WGS sequence"/>
</dbReference>